<evidence type="ECO:0000313" key="1">
    <source>
        <dbReference type="EMBL" id="TMM53685.1"/>
    </source>
</evidence>
<proteinExistence type="predicted"/>
<gene>
    <name evidence="1" type="ORF">FEE95_17440</name>
</gene>
<dbReference type="RefSeq" id="WP_138659309.1">
    <property type="nucleotide sequence ID" value="NZ_VATY01000004.1"/>
</dbReference>
<organism evidence="1 2">
    <name type="scientific">Maribacter algarum</name>
    <name type="common">ex Zhang et al. 2020</name>
    <dbReference type="NCBI Taxonomy" id="2578118"/>
    <lineage>
        <taxon>Bacteria</taxon>
        <taxon>Pseudomonadati</taxon>
        <taxon>Bacteroidota</taxon>
        <taxon>Flavobacteriia</taxon>
        <taxon>Flavobacteriales</taxon>
        <taxon>Flavobacteriaceae</taxon>
        <taxon>Maribacter</taxon>
    </lineage>
</organism>
<dbReference type="OrthoDB" id="9794557at2"/>
<reference evidence="1 2" key="1">
    <citation type="submission" date="2019-05" db="EMBL/GenBank/DDBJ databases">
        <authorList>
            <person name="Zhang J.-Y."/>
            <person name="Feg X."/>
            <person name="Du Z.-J."/>
        </authorList>
    </citation>
    <scope>NUCLEOTIDE SEQUENCE [LARGE SCALE GENOMIC DNA]</scope>
    <source>
        <strain evidence="1 2">RZ26</strain>
    </source>
</reference>
<sequence>MKKTLISIVLIVGTLFTLVYAFVYFVPYSEGARSGELIKFSNKGVVFNTWEGEISQGVSGAQIFKFSVLQKNQEVIKDLKDYNGQYVKLEYVERYATFFWLGDTKYYITKVTNVPSPHIRN</sequence>
<name>A0A5S3PHE2_9FLAO</name>
<comment type="caution">
    <text evidence="1">The sequence shown here is derived from an EMBL/GenBank/DDBJ whole genome shotgun (WGS) entry which is preliminary data.</text>
</comment>
<keyword evidence="2" id="KW-1185">Reference proteome</keyword>
<dbReference type="EMBL" id="VATY01000004">
    <property type="protein sequence ID" value="TMM53685.1"/>
    <property type="molecule type" value="Genomic_DNA"/>
</dbReference>
<dbReference type="AlphaFoldDB" id="A0A5S3PHE2"/>
<dbReference type="Proteomes" id="UP000310314">
    <property type="component" value="Unassembled WGS sequence"/>
</dbReference>
<accession>A0A5S3PHE2</accession>
<evidence type="ECO:0000313" key="2">
    <source>
        <dbReference type="Proteomes" id="UP000310314"/>
    </source>
</evidence>
<protein>
    <submittedName>
        <fullName evidence="1">6-phosphogluconate dehydrogenase</fullName>
    </submittedName>
</protein>